<dbReference type="Pfam" id="PF01232">
    <property type="entry name" value="Mannitol_dh"/>
    <property type="match status" value="1"/>
</dbReference>
<feature type="domain" description="Mannitol dehydrogenase N-terminal" evidence="2">
    <location>
        <begin position="30"/>
        <end position="243"/>
    </location>
</feature>
<dbReference type="Gene3D" id="3.40.50.720">
    <property type="entry name" value="NAD(P)-binding Rossmann-like Domain"/>
    <property type="match status" value="1"/>
</dbReference>
<dbReference type="InterPro" id="IPR013131">
    <property type="entry name" value="Mannitol_DH_N"/>
</dbReference>
<dbReference type="Pfam" id="PF08125">
    <property type="entry name" value="Mannitol_dh_C"/>
    <property type="match status" value="1"/>
</dbReference>
<dbReference type="InterPro" id="IPR000669">
    <property type="entry name" value="Mannitol_DH"/>
</dbReference>
<evidence type="ECO:0000313" key="4">
    <source>
        <dbReference type="EMBL" id="MCK8495955.1"/>
    </source>
</evidence>
<dbReference type="PRINTS" id="PR00084">
    <property type="entry name" value="MTLDHDRGNASE"/>
</dbReference>
<sequence>MFTLPQPVLMEGTSAITSSTYNLTQLSAGMVHIGVGTIIHKHPAYYTAKFMNLANQSNWGIRVISLLPADRLEKLSIINESGSLIDVITASTQPEEALSSLADPAVKIVALSLTEDGEKWGVQGIVDTDQTLLAFDFLTKALARRREQLGDPLTILSCDDLPRNGDATRKALLSVVNDKDADLASWIERHVTFPNSVADSVTSIPAMEDDLSDERTATRAEYWEELTSWVIEDKFGSGRPDWEIAGVTFVDDSTPYEALQQRFQNASYSLLAYPAFLAGYRTVHEAMSDSVFSNYVNVFINRLVSPLVTAPGSIDLTDYKTKLLRRLSSAAVNIPLSRLCADGASKLPAFILPTLAELVKQEKPTYCLAFLLATYGHYLSATTDDKDEEYEINEICLSEDDWYKIEDSDVLAFLDSSPFASANLRTIPHFAAAYKLYRKQIAIYGVAFTLRQTMCTLLELH</sequence>
<name>A0ABT0HVF4_9BACT</name>
<keyword evidence="5" id="KW-1185">Reference proteome</keyword>
<comment type="caution">
    <text evidence="4">The sequence shown here is derived from an EMBL/GenBank/DDBJ whole genome shotgun (WGS) entry which is preliminary data.</text>
</comment>
<organism evidence="4 5">
    <name type="scientific">Spirosoma liriopis</name>
    <dbReference type="NCBI Taxonomy" id="2937440"/>
    <lineage>
        <taxon>Bacteria</taxon>
        <taxon>Pseudomonadati</taxon>
        <taxon>Bacteroidota</taxon>
        <taxon>Cytophagia</taxon>
        <taxon>Cytophagales</taxon>
        <taxon>Cytophagaceae</taxon>
        <taxon>Spirosoma</taxon>
    </lineage>
</organism>
<dbReference type="EMBL" id="JALPRF010000013">
    <property type="protein sequence ID" value="MCK8495955.1"/>
    <property type="molecule type" value="Genomic_DNA"/>
</dbReference>
<proteinExistence type="predicted"/>
<dbReference type="PANTHER" id="PTHR43362">
    <property type="entry name" value="MANNITOL DEHYDROGENASE DSF1-RELATED"/>
    <property type="match status" value="1"/>
</dbReference>
<dbReference type="Proteomes" id="UP001202180">
    <property type="component" value="Unassembled WGS sequence"/>
</dbReference>
<keyword evidence="1" id="KW-0560">Oxidoreductase</keyword>
<dbReference type="InterPro" id="IPR036291">
    <property type="entry name" value="NAD(P)-bd_dom_sf"/>
</dbReference>
<reference evidence="4 5" key="1">
    <citation type="submission" date="2022-04" db="EMBL/GenBank/DDBJ databases">
        <title>Spirosoma sp. strain RP8 genome sequencing and assembly.</title>
        <authorList>
            <person name="Jung Y."/>
        </authorList>
    </citation>
    <scope>NUCLEOTIDE SEQUENCE [LARGE SCALE GENOMIC DNA]</scope>
    <source>
        <strain evidence="4 5">RP8</strain>
    </source>
</reference>
<protein>
    <submittedName>
        <fullName evidence="4">Mannitol dehydrogenase family protein</fullName>
    </submittedName>
</protein>
<dbReference type="PANTHER" id="PTHR43362:SF1">
    <property type="entry name" value="MANNITOL DEHYDROGENASE 2-RELATED"/>
    <property type="match status" value="1"/>
</dbReference>
<evidence type="ECO:0000259" key="2">
    <source>
        <dbReference type="Pfam" id="PF01232"/>
    </source>
</evidence>
<dbReference type="SUPFAM" id="SSF51735">
    <property type="entry name" value="NAD(P)-binding Rossmann-fold domains"/>
    <property type="match status" value="1"/>
</dbReference>
<feature type="domain" description="Mannitol dehydrogenase C-terminal" evidence="3">
    <location>
        <begin position="254"/>
        <end position="399"/>
    </location>
</feature>
<dbReference type="InterPro" id="IPR050988">
    <property type="entry name" value="Mannitol_DH/Oxidoreductase"/>
</dbReference>
<dbReference type="InterPro" id="IPR013328">
    <property type="entry name" value="6PGD_dom2"/>
</dbReference>
<gene>
    <name evidence="4" type="ORF">M0L20_29080</name>
</gene>
<dbReference type="InterPro" id="IPR008927">
    <property type="entry name" value="6-PGluconate_DH-like_C_sf"/>
</dbReference>
<accession>A0ABT0HVF4</accession>
<evidence type="ECO:0000256" key="1">
    <source>
        <dbReference type="ARBA" id="ARBA00023002"/>
    </source>
</evidence>
<dbReference type="InterPro" id="IPR013118">
    <property type="entry name" value="Mannitol_DH_C"/>
</dbReference>
<dbReference type="SUPFAM" id="SSF48179">
    <property type="entry name" value="6-phosphogluconate dehydrogenase C-terminal domain-like"/>
    <property type="match status" value="1"/>
</dbReference>
<dbReference type="RefSeq" id="WP_248480777.1">
    <property type="nucleotide sequence ID" value="NZ_JALPRF010000013.1"/>
</dbReference>
<dbReference type="Gene3D" id="1.10.1040.10">
    <property type="entry name" value="N-(1-d-carboxylethyl)-l-norvaline Dehydrogenase, domain 2"/>
    <property type="match status" value="1"/>
</dbReference>
<evidence type="ECO:0000313" key="5">
    <source>
        <dbReference type="Proteomes" id="UP001202180"/>
    </source>
</evidence>
<evidence type="ECO:0000259" key="3">
    <source>
        <dbReference type="Pfam" id="PF08125"/>
    </source>
</evidence>